<dbReference type="AlphaFoldDB" id="A0A0B5FR10"/>
<protein>
    <submittedName>
        <fullName evidence="1">Uncharacterized protein</fullName>
    </submittedName>
</protein>
<dbReference type="HOGENOM" id="CLU_2316304_0_0_7"/>
<name>A0A0B5FR10_9BACT</name>
<accession>A0A0B5FR10</accession>
<dbReference type="EMBL" id="CP010311">
    <property type="protein sequence ID" value="AJF07064.1"/>
    <property type="molecule type" value="Genomic_DNA"/>
</dbReference>
<dbReference type="Proteomes" id="UP000035036">
    <property type="component" value="Chromosome"/>
</dbReference>
<gene>
    <name evidence="1" type="ORF">GSUB_11515</name>
</gene>
<evidence type="ECO:0000313" key="2">
    <source>
        <dbReference type="Proteomes" id="UP000035036"/>
    </source>
</evidence>
<evidence type="ECO:0000313" key="1">
    <source>
        <dbReference type="EMBL" id="AJF07064.1"/>
    </source>
</evidence>
<proteinExistence type="predicted"/>
<keyword evidence="2" id="KW-1185">Reference proteome</keyword>
<organism evidence="1 2">
    <name type="scientific">Geoalkalibacter subterraneus</name>
    <dbReference type="NCBI Taxonomy" id="483547"/>
    <lineage>
        <taxon>Bacteria</taxon>
        <taxon>Pseudomonadati</taxon>
        <taxon>Thermodesulfobacteriota</taxon>
        <taxon>Desulfuromonadia</taxon>
        <taxon>Desulfuromonadales</taxon>
        <taxon>Geoalkalibacteraceae</taxon>
        <taxon>Geoalkalibacter</taxon>
    </lineage>
</organism>
<reference evidence="1 2" key="1">
    <citation type="journal article" date="2015" name="Genome Announc.">
        <title>Genomes of Geoalkalibacter ferrihydriticus Z-0531T and Geoalkalibacter subterraneus Red1T, Two Haloalkaliphilic Metal-Reducing Deltaproteobacteria.</title>
        <authorList>
            <person name="Badalamenti J.P."/>
            <person name="Krajmalnik-Brown R."/>
            <person name="Torres C.I."/>
            <person name="Bond D.R."/>
        </authorList>
    </citation>
    <scope>NUCLEOTIDE SEQUENCE [LARGE SCALE GENOMIC DNA]</scope>
    <source>
        <strain evidence="1 2">Red1</strain>
    </source>
</reference>
<dbReference type="KEGG" id="gsb:GSUB_11515"/>
<sequence>MPRQPRIQAPGLSHHVMARGIEGCETFPGKTNRLGFVHDVLASCSSRRPNAAQAQLFEGAHKELESALMALGRMSGRTYVTVIKAIRKMWAIADGEKVT</sequence>